<name>A0A090M7C2_OSTTA</name>
<comment type="caution">
    <text evidence="1">The sequence shown here is derived from an EMBL/GenBank/DDBJ whole genome shotgun (WGS) entry which is preliminary data.</text>
</comment>
<dbReference type="EMBL" id="CAID01000002">
    <property type="protein sequence ID" value="CEG00938.1"/>
    <property type="molecule type" value="Genomic_DNA"/>
</dbReference>
<dbReference type="AlphaFoldDB" id="A0A090M7C2"/>
<reference evidence="1 2" key="2">
    <citation type="journal article" date="2014" name="BMC Genomics">
        <title>An improved genome of the model marine alga Ostreococcus tauri unfolds by assessing Illumina de novo assemblies.</title>
        <authorList>
            <person name="Blanc-Mathieu R."/>
            <person name="Verhelst B."/>
            <person name="Derelle E."/>
            <person name="Rombauts S."/>
            <person name="Bouget F.Y."/>
            <person name="Carre I."/>
            <person name="Chateau A."/>
            <person name="Eyre-Walker A."/>
            <person name="Grimsley N."/>
            <person name="Moreau H."/>
            <person name="Piegu B."/>
            <person name="Rivals E."/>
            <person name="Schackwitz W."/>
            <person name="Van de Peer Y."/>
            <person name="Piganeau G."/>
        </authorList>
    </citation>
    <scope>NUCLEOTIDE SEQUENCE [LARGE SCALE GENOMIC DNA]</scope>
    <source>
        <strain evidence="2">OTTH 0595 / CCAP 157/2 / RCC745</strain>
    </source>
</reference>
<organism evidence="1 2">
    <name type="scientific">Ostreococcus tauri</name>
    <name type="common">Marine green alga</name>
    <dbReference type="NCBI Taxonomy" id="70448"/>
    <lineage>
        <taxon>Eukaryota</taxon>
        <taxon>Viridiplantae</taxon>
        <taxon>Chlorophyta</taxon>
        <taxon>Mamiellophyceae</taxon>
        <taxon>Mamiellales</taxon>
        <taxon>Bathycoccaceae</taxon>
        <taxon>Ostreococcus</taxon>
    </lineage>
</organism>
<dbReference type="RefSeq" id="XP_022840684.1">
    <property type="nucleotide sequence ID" value="XM_022984989.1"/>
</dbReference>
<protein>
    <submittedName>
        <fullName evidence="1">Unnamed product</fullName>
    </submittedName>
</protein>
<sequence>MDSPGGESHFPYVFKETYVYLSVNETVHKNVCRRKTMPCTIQQSFASISAPARRRHSSFCAQLCLLPDHGSRLTSYDSRNKWGKSG</sequence>
<evidence type="ECO:0000313" key="2">
    <source>
        <dbReference type="Proteomes" id="UP000009170"/>
    </source>
</evidence>
<proteinExistence type="predicted"/>
<dbReference type="Proteomes" id="UP000009170">
    <property type="component" value="Unassembled WGS sequence"/>
</dbReference>
<reference evidence="2" key="1">
    <citation type="journal article" date="2006" name="Proc. Natl. Acad. Sci. U.S.A.">
        <title>Genome analysis of the smallest free-living eukaryote Ostreococcus tauri unveils many unique features.</title>
        <authorList>
            <person name="Derelle E."/>
            <person name="Ferraz C."/>
            <person name="Rombauts S."/>
            <person name="Rouze P."/>
            <person name="Worden A.Z."/>
            <person name="Robbens S."/>
            <person name="Partensky F."/>
            <person name="Degroeve S."/>
            <person name="Echeynie S."/>
            <person name="Cooke R."/>
            <person name="Saeys Y."/>
            <person name="Wuyts J."/>
            <person name="Jabbari K."/>
            <person name="Bowler C."/>
            <person name="Panaud O."/>
            <person name="Piegu B."/>
            <person name="Ball S.G."/>
            <person name="Ral J.-P."/>
            <person name="Bouget F.-Y."/>
            <person name="Piganeau G."/>
            <person name="De Baets B."/>
            <person name="Picard A."/>
            <person name="Delseny M."/>
            <person name="Demaille J."/>
            <person name="Van de Peer Y."/>
            <person name="Moreau H."/>
        </authorList>
    </citation>
    <scope>NUCLEOTIDE SEQUENCE [LARGE SCALE GENOMIC DNA]</scope>
    <source>
        <strain evidence="2">OTTH 0595 / CCAP 157/2 / RCC745</strain>
    </source>
</reference>
<dbReference type="GeneID" id="34945579"/>
<keyword evidence="2" id="KW-1185">Reference proteome</keyword>
<evidence type="ECO:0000313" key="1">
    <source>
        <dbReference type="EMBL" id="CEG00938.1"/>
    </source>
</evidence>
<gene>
    <name evidence="1" type="ORF">OT_ostta02g00760</name>
</gene>
<accession>A0A090M7C2</accession>
<dbReference type="KEGG" id="ota:OT_ostta02g00760"/>
<dbReference type="InParanoid" id="A0A090M7C2"/>